<dbReference type="HOGENOM" id="CLU_486872_0_0_1"/>
<feature type="region of interest" description="Disordered" evidence="2">
    <location>
        <begin position="311"/>
        <end position="361"/>
    </location>
</feature>
<dbReference type="KEGG" id="dwi:6639467"/>
<accession>B4MKQ9</accession>
<sequence length="585" mass="68154">MEKEPGEKLLDQHYQSQLRRYKRTHRRNACPSDQIVIAKWLRVFSTVPKEQKLARNSLMILMYGHLKEFGYLRDPFVDIANLDKDLNVILDSYAYLTVTNENLRRHTKNNVEPSLESVIRYALRHPVNNELQPQDARPRSKDYSRGRKWSKTRTLQPIEELAEISEMEPTSNRDIEKHSKDNTYNSHRCYKSDPDLKEQRLKQLAAQEEKLKSVRDRIENYELAMENELQQQQCQSSGNYESDEKIPTTSEITNYEENPQSGGDVANEATVGISTTTSGHTESSNSLESRPQAVRSLKVCFDKMAEMITRSQTSLQDQHPKHPKPPEMSDAAESKPEAEIETQNQRKTQIQTQTTTTRAKERVTSIPLQIVMHQEWNSHQTEGLNRLRKRNRELRKSCLKYYNLDGSLKQQQRSSHCDEMKGKQRTQGFLIGAHRAMKRLQRWHGLPQRLGFFATCFGLTGLGLGQWRWRAIDRGLERATHKWYCHTLQHSQEHAWRSYRRIMLNQSLPKAAEALSLLNQVLNGRKELILERMSHLQQLKQLCAQECAGRVNGVQLQQMLTHLEDKYLQLAKDLHSLACQQQQQH</sequence>
<evidence type="ECO:0008006" key="5">
    <source>
        <dbReference type="Google" id="ProtNLM"/>
    </source>
</evidence>
<dbReference type="OrthoDB" id="7850102at2759"/>
<dbReference type="AlphaFoldDB" id="B4MKQ9"/>
<proteinExistence type="predicted"/>
<feature type="compositionally biased region" description="Basic and acidic residues" evidence="2">
    <location>
        <begin position="318"/>
        <end position="338"/>
    </location>
</feature>
<dbReference type="EMBL" id="CH963847">
    <property type="protein sequence ID" value="EDW72765.1"/>
    <property type="molecule type" value="Genomic_DNA"/>
</dbReference>
<feature type="region of interest" description="Disordered" evidence="2">
    <location>
        <begin position="127"/>
        <end position="149"/>
    </location>
</feature>
<dbReference type="PhylomeDB" id="B4MKQ9"/>
<dbReference type="eggNOG" id="ENOG502T8ZD">
    <property type="taxonomic scope" value="Eukaryota"/>
</dbReference>
<gene>
    <name evidence="3" type="primary">Dwil\GK17183</name>
    <name evidence="3" type="ORF">Dwil_GK17183</name>
</gene>
<organism evidence="3 4">
    <name type="scientific">Drosophila willistoni</name>
    <name type="common">Fruit fly</name>
    <dbReference type="NCBI Taxonomy" id="7260"/>
    <lineage>
        <taxon>Eukaryota</taxon>
        <taxon>Metazoa</taxon>
        <taxon>Ecdysozoa</taxon>
        <taxon>Arthropoda</taxon>
        <taxon>Hexapoda</taxon>
        <taxon>Insecta</taxon>
        <taxon>Pterygota</taxon>
        <taxon>Neoptera</taxon>
        <taxon>Endopterygota</taxon>
        <taxon>Diptera</taxon>
        <taxon>Brachycera</taxon>
        <taxon>Muscomorpha</taxon>
        <taxon>Ephydroidea</taxon>
        <taxon>Drosophilidae</taxon>
        <taxon>Drosophila</taxon>
        <taxon>Sophophora</taxon>
    </lineage>
</organism>
<dbReference type="Proteomes" id="UP000007798">
    <property type="component" value="Unassembled WGS sequence"/>
</dbReference>
<evidence type="ECO:0000256" key="1">
    <source>
        <dbReference type="SAM" id="Coils"/>
    </source>
</evidence>
<keyword evidence="4" id="KW-1185">Reference proteome</keyword>
<protein>
    <recommendedName>
        <fullName evidence="5">DUF4485 domain-containing protein</fullName>
    </recommendedName>
</protein>
<dbReference type="OMA" id="DATTEWT"/>
<reference evidence="3 4" key="1">
    <citation type="journal article" date="2007" name="Nature">
        <title>Evolution of genes and genomes on the Drosophila phylogeny.</title>
        <authorList>
            <consortium name="Drosophila 12 Genomes Consortium"/>
            <person name="Clark A.G."/>
            <person name="Eisen M.B."/>
            <person name="Smith D.R."/>
            <person name="Bergman C.M."/>
            <person name="Oliver B."/>
            <person name="Markow T.A."/>
            <person name="Kaufman T.C."/>
            <person name="Kellis M."/>
            <person name="Gelbart W."/>
            <person name="Iyer V.N."/>
            <person name="Pollard D.A."/>
            <person name="Sackton T.B."/>
            <person name="Larracuente A.M."/>
            <person name="Singh N.D."/>
            <person name="Abad J.P."/>
            <person name="Abt D.N."/>
            <person name="Adryan B."/>
            <person name="Aguade M."/>
            <person name="Akashi H."/>
            <person name="Anderson W.W."/>
            <person name="Aquadro C.F."/>
            <person name="Ardell D.H."/>
            <person name="Arguello R."/>
            <person name="Artieri C.G."/>
            <person name="Barbash D.A."/>
            <person name="Barker D."/>
            <person name="Barsanti P."/>
            <person name="Batterham P."/>
            <person name="Batzoglou S."/>
            <person name="Begun D."/>
            <person name="Bhutkar A."/>
            <person name="Blanco E."/>
            <person name="Bosak S.A."/>
            <person name="Bradley R.K."/>
            <person name="Brand A.D."/>
            <person name="Brent M.R."/>
            <person name="Brooks A.N."/>
            <person name="Brown R.H."/>
            <person name="Butlin R.K."/>
            <person name="Caggese C."/>
            <person name="Calvi B.R."/>
            <person name="Bernardo de Carvalho A."/>
            <person name="Caspi A."/>
            <person name="Castrezana S."/>
            <person name="Celniker S.E."/>
            <person name="Chang J.L."/>
            <person name="Chapple C."/>
            <person name="Chatterji S."/>
            <person name="Chinwalla A."/>
            <person name="Civetta A."/>
            <person name="Clifton S.W."/>
            <person name="Comeron J.M."/>
            <person name="Costello J.C."/>
            <person name="Coyne J.A."/>
            <person name="Daub J."/>
            <person name="David R.G."/>
            <person name="Delcher A.L."/>
            <person name="Delehaunty K."/>
            <person name="Do C.B."/>
            <person name="Ebling H."/>
            <person name="Edwards K."/>
            <person name="Eickbush T."/>
            <person name="Evans J.D."/>
            <person name="Filipski A."/>
            <person name="Findeiss S."/>
            <person name="Freyhult E."/>
            <person name="Fulton L."/>
            <person name="Fulton R."/>
            <person name="Garcia A.C."/>
            <person name="Gardiner A."/>
            <person name="Garfield D.A."/>
            <person name="Garvin B.E."/>
            <person name="Gibson G."/>
            <person name="Gilbert D."/>
            <person name="Gnerre S."/>
            <person name="Godfrey J."/>
            <person name="Good R."/>
            <person name="Gotea V."/>
            <person name="Gravely B."/>
            <person name="Greenberg A.J."/>
            <person name="Griffiths-Jones S."/>
            <person name="Gross S."/>
            <person name="Guigo R."/>
            <person name="Gustafson E.A."/>
            <person name="Haerty W."/>
            <person name="Hahn M.W."/>
            <person name="Halligan D.L."/>
            <person name="Halpern A.L."/>
            <person name="Halter G.M."/>
            <person name="Han M.V."/>
            <person name="Heger A."/>
            <person name="Hillier L."/>
            <person name="Hinrichs A.S."/>
            <person name="Holmes I."/>
            <person name="Hoskins R.A."/>
            <person name="Hubisz M.J."/>
            <person name="Hultmark D."/>
            <person name="Huntley M.A."/>
            <person name="Jaffe D.B."/>
            <person name="Jagadeeshan S."/>
            <person name="Jeck W.R."/>
            <person name="Johnson J."/>
            <person name="Jones C.D."/>
            <person name="Jordan W.C."/>
            <person name="Karpen G.H."/>
            <person name="Kataoka E."/>
            <person name="Keightley P.D."/>
            <person name="Kheradpour P."/>
            <person name="Kirkness E.F."/>
            <person name="Koerich L.B."/>
            <person name="Kristiansen K."/>
            <person name="Kudrna D."/>
            <person name="Kulathinal R.J."/>
            <person name="Kumar S."/>
            <person name="Kwok R."/>
            <person name="Lander E."/>
            <person name="Langley C.H."/>
            <person name="Lapoint R."/>
            <person name="Lazzaro B.P."/>
            <person name="Lee S.J."/>
            <person name="Levesque L."/>
            <person name="Li R."/>
            <person name="Lin C.F."/>
            <person name="Lin M.F."/>
            <person name="Lindblad-Toh K."/>
            <person name="Llopart A."/>
            <person name="Long M."/>
            <person name="Low L."/>
            <person name="Lozovsky E."/>
            <person name="Lu J."/>
            <person name="Luo M."/>
            <person name="Machado C.A."/>
            <person name="Makalowski W."/>
            <person name="Marzo M."/>
            <person name="Matsuda M."/>
            <person name="Matzkin L."/>
            <person name="McAllister B."/>
            <person name="McBride C.S."/>
            <person name="McKernan B."/>
            <person name="McKernan K."/>
            <person name="Mendez-Lago M."/>
            <person name="Minx P."/>
            <person name="Mollenhauer M.U."/>
            <person name="Montooth K."/>
            <person name="Mount S.M."/>
            <person name="Mu X."/>
            <person name="Myers E."/>
            <person name="Negre B."/>
            <person name="Newfeld S."/>
            <person name="Nielsen R."/>
            <person name="Noor M.A."/>
            <person name="O'Grady P."/>
            <person name="Pachter L."/>
            <person name="Papaceit M."/>
            <person name="Parisi M.J."/>
            <person name="Parisi M."/>
            <person name="Parts L."/>
            <person name="Pedersen J.S."/>
            <person name="Pesole G."/>
            <person name="Phillippy A.M."/>
            <person name="Ponting C.P."/>
            <person name="Pop M."/>
            <person name="Porcelli D."/>
            <person name="Powell J.R."/>
            <person name="Prohaska S."/>
            <person name="Pruitt K."/>
            <person name="Puig M."/>
            <person name="Quesneville H."/>
            <person name="Ram K.R."/>
            <person name="Rand D."/>
            <person name="Rasmussen M.D."/>
            <person name="Reed L.K."/>
            <person name="Reenan R."/>
            <person name="Reily A."/>
            <person name="Remington K.A."/>
            <person name="Rieger T.T."/>
            <person name="Ritchie M.G."/>
            <person name="Robin C."/>
            <person name="Rogers Y.H."/>
            <person name="Rohde C."/>
            <person name="Rozas J."/>
            <person name="Rubenfield M.J."/>
            <person name="Ruiz A."/>
            <person name="Russo S."/>
            <person name="Salzberg S.L."/>
            <person name="Sanchez-Gracia A."/>
            <person name="Saranga D.J."/>
            <person name="Sato H."/>
            <person name="Schaeffer S.W."/>
            <person name="Schatz M.C."/>
            <person name="Schlenke T."/>
            <person name="Schwartz R."/>
            <person name="Segarra C."/>
            <person name="Singh R.S."/>
            <person name="Sirot L."/>
            <person name="Sirota M."/>
            <person name="Sisneros N.B."/>
            <person name="Smith C.D."/>
            <person name="Smith T.F."/>
            <person name="Spieth J."/>
            <person name="Stage D.E."/>
            <person name="Stark A."/>
            <person name="Stephan W."/>
            <person name="Strausberg R.L."/>
            <person name="Strempel S."/>
            <person name="Sturgill D."/>
            <person name="Sutton G."/>
            <person name="Sutton G.G."/>
            <person name="Tao W."/>
            <person name="Teichmann S."/>
            <person name="Tobari Y.N."/>
            <person name="Tomimura Y."/>
            <person name="Tsolas J.M."/>
            <person name="Valente V.L."/>
            <person name="Venter E."/>
            <person name="Venter J.C."/>
            <person name="Vicario S."/>
            <person name="Vieira F.G."/>
            <person name="Vilella A.J."/>
            <person name="Villasante A."/>
            <person name="Walenz B."/>
            <person name="Wang J."/>
            <person name="Wasserman M."/>
            <person name="Watts T."/>
            <person name="Wilson D."/>
            <person name="Wilson R.K."/>
            <person name="Wing R.A."/>
            <person name="Wolfner M.F."/>
            <person name="Wong A."/>
            <person name="Wong G.K."/>
            <person name="Wu C.I."/>
            <person name="Wu G."/>
            <person name="Yamamoto D."/>
            <person name="Yang H.P."/>
            <person name="Yang S.P."/>
            <person name="Yorke J.A."/>
            <person name="Yoshida K."/>
            <person name="Zdobnov E."/>
            <person name="Zhang P."/>
            <person name="Zhang Y."/>
            <person name="Zimin A.V."/>
            <person name="Baldwin J."/>
            <person name="Abdouelleil A."/>
            <person name="Abdulkadir J."/>
            <person name="Abebe A."/>
            <person name="Abera B."/>
            <person name="Abreu J."/>
            <person name="Acer S.C."/>
            <person name="Aftuck L."/>
            <person name="Alexander A."/>
            <person name="An P."/>
            <person name="Anderson E."/>
            <person name="Anderson S."/>
            <person name="Arachi H."/>
            <person name="Azer M."/>
            <person name="Bachantsang P."/>
            <person name="Barry A."/>
            <person name="Bayul T."/>
            <person name="Berlin A."/>
            <person name="Bessette D."/>
            <person name="Bloom T."/>
            <person name="Blye J."/>
            <person name="Boguslavskiy L."/>
            <person name="Bonnet C."/>
            <person name="Boukhgalter B."/>
            <person name="Bourzgui I."/>
            <person name="Brown A."/>
            <person name="Cahill P."/>
            <person name="Channer S."/>
            <person name="Cheshatsang Y."/>
            <person name="Chuda L."/>
            <person name="Citroen M."/>
            <person name="Collymore A."/>
            <person name="Cooke P."/>
            <person name="Costello M."/>
            <person name="D'Aco K."/>
            <person name="Daza R."/>
            <person name="De Haan G."/>
            <person name="DeGray S."/>
            <person name="DeMaso C."/>
            <person name="Dhargay N."/>
            <person name="Dooley K."/>
            <person name="Dooley E."/>
            <person name="Doricent M."/>
            <person name="Dorje P."/>
            <person name="Dorjee K."/>
            <person name="Dupes A."/>
            <person name="Elong R."/>
            <person name="Falk J."/>
            <person name="Farina A."/>
            <person name="Faro S."/>
            <person name="Ferguson D."/>
            <person name="Fisher S."/>
            <person name="Foley C.D."/>
            <person name="Franke A."/>
            <person name="Friedrich D."/>
            <person name="Gadbois L."/>
            <person name="Gearin G."/>
            <person name="Gearin C.R."/>
            <person name="Giannoukos G."/>
            <person name="Goode T."/>
            <person name="Graham J."/>
            <person name="Grandbois E."/>
            <person name="Grewal S."/>
            <person name="Gyaltsen K."/>
            <person name="Hafez N."/>
            <person name="Hagos B."/>
            <person name="Hall J."/>
            <person name="Henson C."/>
            <person name="Hollinger A."/>
            <person name="Honan T."/>
            <person name="Huard M.D."/>
            <person name="Hughes L."/>
            <person name="Hurhula B."/>
            <person name="Husby M.E."/>
            <person name="Kamat A."/>
            <person name="Kanga B."/>
            <person name="Kashin S."/>
            <person name="Khazanovich D."/>
            <person name="Kisner P."/>
            <person name="Lance K."/>
            <person name="Lara M."/>
            <person name="Lee W."/>
            <person name="Lennon N."/>
            <person name="Letendre F."/>
            <person name="LeVine R."/>
            <person name="Lipovsky A."/>
            <person name="Liu X."/>
            <person name="Liu J."/>
            <person name="Liu S."/>
            <person name="Lokyitsang T."/>
            <person name="Lokyitsang Y."/>
            <person name="Lubonja R."/>
            <person name="Lui A."/>
            <person name="MacDonald P."/>
            <person name="Magnisalis V."/>
            <person name="Maru K."/>
            <person name="Matthews C."/>
            <person name="McCusker W."/>
            <person name="McDonough S."/>
            <person name="Mehta T."/>
            <person name="Meldrim J."/>
            <person name="Meneus L."/>
            <person name="Mihai O."/>
            <person name="Mihalev A."/>
            <person name="Mihova T."/>
            <person name="Mittelman R."/>
            <person name="Mlenga V."/>
            <person name="Montmayeur A."/>
            <person name="Mulrain L."/>
            <person name="Navidi A."/>
            <person name="Naylor J."/>
            <person name="Negash T."/>
            <person name="Nguyen T."/>
            <person name="Nguyen N."/>
            <person name="Nicol R."/>
            <person name="Norbu C."/>
            <person name="Norbu N."/>
            <person name="Novod N."/>
            <person name="O'Neill B."/>
            <person name="Osman S."/>
            <person name="Markiewicz E."/>
            <person name="Oyono O.L."/>
            <person name="Patti C."/>
            <person name="Phunkhang P."/>
            <person name="Pierre F."/>
            <person name="Priest M."/>
            <person name="Raghuraman S."/>
            <person name="Rege F."/>
            <person name="Reyes R."/>
            <person name="Rise C."/>
            <person name="Rogov P."/>
            <person name="Ross K."/>
            <person name="Ryan E."/>
            <person name="Settipalli S."/>
            <person name="Shea T."/>
            <person name="Sherpa N."/>
            <person name="Shi L."/>
            <person name="Shih D."/>
            <person name="Sparrow T."/>
            <person name="Spaulding J."/>
            <person name="Stalker J."/>
            <person name="Stange-Thomann N."/>
            <person name="Stavropoulos S."/>
            <person name="Stone C."/>
            <person name="Strader C."/>
            <person name="Tesfaye S."/>
            <person name="Thomson T."/>
            <person name="Thoulutsang Y."/>
            <person name="Thoulutsang D."/>
            <person name="Topham K."/>
            <person name="Topping I."/>
            <person name="Tsamla T."/>
            <person name="Vassiliev H."/>
            <person name="Vo A."/>
            <person name="Wangchuk T."/>
            <person name="Wangdi T."/>
            <person name="Weiand M."/>
            <person name="Wilkinson J."/>
            <person name="Wilson A."/>
            <person name="Yadav S."/>
            <person name="Young G."/>
            <person name="Yu Q."/>
            <person name="Zembek L."/>
            <person name="Zhong D."/>
            <person name="Zimmer A."/>
            <person name="Zwirko Z."/>
            <person name="Jaffe D.B."/>
            <person name="Alvarez P."/>
            <person name="Brockman W."/>
            <person name="Butler J."/>
            <person name="Chin C."/>
            <person name="Gnerre S."/>
            <person name="Grabherr M."/>
            <person name="Kleber M."/>
            <person name="Mauceli E."/>
            <person name="MacCallum I."/>
        </authorList>
    </citation>
    <scope>NUCLEOTIDE SEQUENCE [LARGE SCALE GENOMIC DNA]</scope>
    <source>
        <strain evidence="4">Tucson 14030-0811.24</strain>
    </source>
</reference>
<evidence type="ECO:0000313" key="4">
    <source>
        <dbReference type="Proteomes" id="UP000007798"/>
    </source>
</evidence>
<feature type="compositionally biased region" description="Basic and acidic residues" evidence="2">
    <location>
        <begin position="171"/>
        <end position="181"/>
    </location>
</feature>
<feature type="coiled-coil region" evidence="1">
    <location>
        <begin position="197"/>
        <end position="231"/>
    </location>
</feature>
<feature type="region of interest" description="Disordered" evidence="2">
    <location>
        <begin position="166"/>
        <end position="192"/>
    </location>
</feature>
<feature type="compositionally biased region" description="Basic and acidic residues" evidence="2">
    <location>
        <begin position="136"/>
        <end position="145"/>
    </location>
</feature>
<dbReference type="InParanoid" id="B4MKQ9"/>
<keyword evidence="1" id="KW-0175">Coiled coil</keyword>
<name>B4MKQ9_DROWI</name>
<evidence type="ECO:0000256" key="2">
    <source>
        <dbReference type="SAM" id="MobiDB-lite"/>
    </source>
</evidence>
<evidence type="ECO:0000313" key="3">
    <source>
        <dbReference type="EMBL" id="EDW72765.1"/>
    </source>
</evidence>
<feature type="compositionally biased region" description="Low complexity" evidence="2">
    <location>
        <begin position="342"/>
        <end position="357"/>
    </location>
</feature>